<dbReference type="InterPro" id="IPR000719">
    <property type="entry name" value="Prot_kinase_dom"/>
</dbReference>
<dbReference type="InterPro" id="IPR036537">
    <property type="entry name" value="Adaptor_Cbl_N_dom_sf"/>
</dbReference>
<feature type="compositionally biased region" description="Basic and acidic residues" evidence="7">
    <location>
        <begin position="60"/>
        <end position="73"/>
    </location>
</feature>
<feature type="region of interest" description="Disordered" evidence="7">
    <location>
        <begin position="791"/>
        <end position="958"/>
    </location>
</feature>
<protein>
    <submittedName>
        <fullName evidence="9">Kinase</fullName>
    </submittedName>
</protein>
<feature type="domain" description="Protein kinase" evidence="8">
    <location>
        <begin position="527"/>
        <end position="786"/>
    </location>
</feature>
<keyword evidence="2" id="KW-0808">Transferase</keyword>
<dbReference type="GO" id="GO:0004674">
    <property type="term" value="F:protein serine/threonine kinase activity"/>
    <property type="evidence" value="ECO:0007669"/>
    <property type="project" value="UniProtKB-KW"/>
</dbReference>
<feature type="region of interest" description="Disordered" evidence="7">
    <location>
        <begin position="39"/>
        <end position="90"/>
    </location>
</feature>
<dbReference type="PANTHER" id="PTHR44329">
    <property type="entry name" value="SERINE/THREONINE-PROTEIN KINASE TNNI3K-RELATED"/>
    <property type="match status" value="1"/>
</dbReference>
<dbReference type="PROSITE" id="PS00108">
    <property type="entry name" value="PROTEIN_KINASE_ST"/>
    <property type="match status" value="1"/>
</dbReference>
<feature type="compositionally biased region" description="Low complexity" evidence="7">
    <location>
        <begin position="916"/>
        <end position="938"/>
    </location>
</feature>
<feature type="region of interest" description="Disordered" evidence="7">
    <location>
        <begin position="1"/>
        <end position="20"/>
    </location>
</feature>
<organism evidence="9 10">
    <name type="scientific">Pyrrhoderma noxium</name>
    <dbReference type="NCBI Taxonomy" id="2282107"/>
    <lineage>
        <taxon>Eukaryota</taxon>
        <taxon>Fungi</taxon>
        <taxon>Dikarya</taxon>
        <taxon>Basidiomycota</taxon>
        <taxon>Agaricomycotina</taxon>
        <taxon>Agaricomycetes</taxon>
        <taxon>Hymenochaetales</taxon>
        <taxon>Hymenochaetaceae</taxon>
        <taxon>Pyrrhoderma</taxon>
    </lineage>
</organism>
<gene>
    <name evidence="9" type="ORF">PNOK_0478700</name>
</gene>
<feature type="compositionally biased region" description="Low complexity" evidence="7">
    <location>
        <begin position="856"/>
        <end position="867"/>
    </location>
</feature>
<dbReference type="EMBL" id="NBII01000004">
    <property type="protein sequence ID" value="PAV19853.1"/>
    <property type="molecule type" value="Genomic_DNA"/>
</dbReference>
<dbReference type="STRING" id="2282107.A0A286UJP8"/>
<evidence type="ECO:0000313" key="9">
    <source>
        <dbReference type="EMBL" id="PAV19853.1"/>
    </source>
</evidence>
<feature type="compositionally biased region" description="Basic and acidic residues" evidence="7">
    <location>
        <begin position="42"/>
        <end position="52"/>
    </location>
</feature>
<dbReference type="GO" id="GO:0007166">
    <property type="term" value="P:cell surface receptor signaling pathway"/>
    <property type="evidence" value="ECO:0007669"/>
    <property type="project" value="InterPro"/>
</dbReference>
<feature type="binding site" evidence="6">
    <location>
        <position position="554"/>
    </location>
    <ligand>
        <name>ATP</name>
        <dbReference type="ChEBI" id="CHEBI:30616"/>
    </ligand>
</feature>
<dbReference type="AlphaFoldDB" id="A0A286UJP8"/>
<dbReference type="GO" id="GO:0005524">
    <property type="term" value="F:ATP binding"/>
    <property type="evidence" value="ECO:0007669"/>
    <property type="project" value="UniProtKB-UniRule"/>
</dbReference>
<evidence type="ECO:0000256" key="3">
    <source>
        <dbReference type="ARBA" id="ARBA00022741"/>
    </source>
</evidence>
<reference evidence="9 10" key="1">
    <citation type="journal article" date="2017" name="Mol. Ecol.">
        <title>Comparative and population genomic landscape of Phellinus noxius: A hypervariable fungus causing root rot in trees.</title>
        <authorList>
            <person name="Chung C.L."/>
            <person name="Lee T.J."/>
            <person name="Akiba M."/>
            <person name="Lee H.H."/>
            <person name="Kuo T.H."/>
            <person name="Liu D."/>
            <person name="Ke H.M."/>
            <person name="Yokoi T."/>
            <person name="Roa M.B."/>
            <person name="Lu M.J."/>
            <person name="Chang Y.Y."/>
            <person name="Ann P.J."/>
            <person name="Tsai J.N."/>
            <person name="Chen C.Y."/>
            <person name="Tzean S.S."/>
            <person name="Ota Y."/>
            <person name="Hattori T."/>
            <person name="Sahashi N."/>
            <person name="Liou R.F."/>
            <person name="Kikuchi T."/>
            <person name="Tsai I.J."/>
        </authorList>
    </citation>
    <scope>NUCLEOTIDE SEQUENCE [LARGE SCALE GENOMIC DNA]</scope>
    <source>
        <strain evidence="9 10">FFPRI411160</strain>
    </source>
</reference>
<feature type="compositionally biased region" description="Low complexity" evidence="7">
    <location>
        <begin position="454"/>
        <end position="463"/>
    </location>
</feature>
<feature type="region of interest" description="Disordered" evidence="7">
    <location>
        <begin position="445"/>
        <end position="489"/>
    </location>
</feature>
<dbReference type="Gene3D" id="3.30.200.20">
    <property type="entry name" value="Phosphorylase Kinase, domain 1"/>
    <property type="match status" value="1"/>
</dbReference>
<dbReference type="InterPro" id="IPR011009">
    <property type="entry name" value="Kinase-like_dom_sf"/>
</dbReference>
<dbReference type="InParanoid" id="A0A286UJP8"/>
<evidence type="ECO:0000256" key="4">
    <source>
        <dbReference type="ARBA" id="ARBA00022777"/>
    </source>
</evidence>
<dbReference type="SUPFAM" id="SSF56112">
    <property type="entry name" value="Protein kinase-like (PK-like)"/>
    <property type="match status" value="1"/>
</dbReference>
<evidence type="ECO:0000256" key="7">
    <source>
        <dbReference type="SAM" id="MobiDB-lite"/>
    </source>
</evidence>
<dbReference type="Gene3D" id="1.10.510.10">
    <property type="entry name" value="Transferase(Phosphotransferase) domain 1"/>
    <property type="match status" value="1"/>
</dbReference>
<dbReference type="PROSITE" id="PS00107">
    <property type="entry name" value="PROTEIN_KINASE_ATP"/>
    <property type="match status" value="1"/>
</dbReference>
<dbReference type="InterPro" id="IPR059179">
    <property type="entry name" value="MLKL-like_MCAfunc"/>
</dbReference>
<dbReference type="PRINTS" id="PR00109">
    <property type="entry name" value="TYRKINASE"/>
</dbReference>
<accession>A0A286UJP8</accession>
<name>A0A286UJP8_9AGAM</name>
<dbReference type="Proteomes" id="UP000217199">
    <property type="component" value="Unassembled WGS sequence"/>
</dbReference>
<feature type="region of interest" description="Disordered" evidence="7">
    <location>
        <begin position="250"/>
        <end position="346"/>
    </location>
</feature>
<keyword evidence="1" id="KW-0723">Serine/threonine-protein kinase</keyword>
<sequence length="1233" mass="138305">MSDAGSIIASNEVEDEEPLERRVIPTAVSAMAGFPSSVLHLPPKDNNKEVEPKGWWGSRDVTRPWRERPEMKRRPSVPPEQSERWEKTRKNVSHAVSSTLDYSKEAAHDLLEVSADVLRFAPIPGLEEAARVLLTIWDALQLVETNRLACLRLTERCADILLAVRQEIYEAGGDVGDELKMPLTKLIETFKSVHVLLHKQVHRPFLKRYLKRDDILRSINGCDAALTDAISLFSLSIQIRTLRQLQEAESQRKADTNRLIASLSPQPSRLDLTPKQGFLSLPPEPSPPAYTVTSSSGTENSKSTSGSDTTFSSNGGPVRETVQSPPPTPDSQVMKLKPSASQVTIHAPPSPEEIRAQLCSLVEVQNSRDHALDMVDLRTLMRAALATSSDAEMIHVLQINREEMPEALKTLQRALEQELEKEEAELDELNVVEETGKEVTNEAVKTQADKNRGTGRLSGLTRRLTMDSVTTRDSKRSKSSKEKGIRRSPVSDTLDREFIETGIDALRRLSRGQDINLPNWTITRFEVDLEERVGVGYFSDVYRGRWRNRTVAVKVLTLATPKELFVHEMAVWRKLSHPNVLPLLGASSATGDPPWFLVSPYMHNGNLVEYMRNASGRNIIDSAVERKFVYEVAKGMAYLHRQGVMHGDLKGSNVLISDEGHCFITDFGQSEMKSEAFRLSGRQPPRGTLRWQAPEIVAGESSGHLTYAVDIYAFAIVCVEIFGHGALPWAMIDNDQYGRFILEDKRPPITNPNASPGLIDIIEMCWVRDPSRRPTFQKIVRELKKLGLDKYTNSPAPVERTKMFEDEHTRRPSPDMKPGKLPDINAEPSTPYLRHSDSDSAKSSPGPSRHSPLLAPRIPIQRIITPISEEDKRKESKNASPVSYRPDKLPEPIPAGSMLDLDMYSREHRARSKSESAIPSTHTSTTTSRTGSTSDSNTESFKDGPGLELERFQSPPPADEIIAQRKNESRYRLCLQHPFHPSLTLPLWDPSPVELGAVGYLSRPNGEFVTLFNAFDPPKTSGGRADGMSNLYGYGKIAKGSQRQDRRDMTQRGLDAIRGLLWFRSRNFGDYQQSVSRRVSFPIRANHKSSFLYVEQTTYKYVEELEAPKKWFEANIQTILTIYGKEHRLQKEDVYLIIGTLNTPDYGLFVNHNNPDGQVHFNVFTSPKAGQKWGAFAIDTSMDQLGGPSYHEDVPGKTASANKVSEYNTSSPWNSVLLARLRFRPDEDHPTAL</sequence>
<dbReference type="InterPro" id="IPR017441">
    <property type="entry name" value="Protein_kinase_ATP_BS"/>
</dbReference>
<dbReference type="OrthoDB" id="1668230at2759"/>
<dbReference type="InterPro" id="IPR008271">
    <property type="entry name" value="Ser/Thr_kinase_AS"/>
</dbReference>
<evidence type="ECO:0000313" key="10">
    <source>
        <dbReference type="Proteomes" id="UP000217199"/>
    </source>
</evidence>
<dbReference type="PROSITE" id="PS50011">
    <property type="entry name" value="PROTEIN_KINASE_DOM"/>
    <property type="match status" value="1"/>
</dbReference>
<keyword evidence="5 6" id="KW-0067">ATP-binding</keyword>
<dbReference type="Gene3D" id="1.20.930.20">
    <property type="entry name" value="Adaptor protein Cbl, N-terminal domain"/>
    <property type="match status" value="1"/>
</dbReference>
<feature type="compositionally biased region" description="Low complexity" evidence="7">
    <location>
        <begin position="293"/>
        <end position="307"/>
    </location>
</feature>
<keyword evidence="10" id="KW-1185">Reference proteome</keyword>
<proteinExistence type="predicted"/>
<comment type="caution">
    <text evidence="9">The sequence shown here is derived from an EMBL/GenBank/DDBJ whole genome shotgun (WGS) entry which is preliminary data.</text>
</comment>
<feature type="compositionally biased region" description="Basic and acidic residues" evidence="7">
    <location>
        <begin position="470"/>
        <end position="485"/>
    </location>
</feature>
<keyword evidence="3 6" id="KW-0547">Nucleotide-binding</keyword>
<evidence type="ECO:0000256" key="6">
    <source>
        <dbReference type="PROSITE-ProRule" id="PRU10141"/>
    </source>
</evidence>
<keyword evidence="4 9" id="KW-0418">Kinase</keyword>
<evidence type="ECO:0000259" key="8">
    <source>
        <dbReference type="PROSITE" id="PS50011"/>
    </source>
</evidence>
<dbReference type="InterPro" id="IPR001245">
    <property type="entry name" value="Ser-Thr/Tyr_kinase_cat_dom"/>
</dbReference>
<dbReference type="InterPro" id="IPR051681">
    <property type="entry name" value="Ser/Thr_Kinases-Pseudokinases"/>
</dbReference>
<dbReference type="PANTHER" id="PTHR44329:SF288">
    <property type="entry name" value="MITOGEN-ACTIVATED PROTEIN KINASE KINASE KINASE 20"/>
    <property type="match status" value="1"/>
</dbReference>
<evidence type="ECO:0000256" key="1">
    <source>
        <dbReference type="ARBA" id="ARBA00022527"/>
    </source>
</evidence>
<dbReference type="CDD" id="cd21037">
    <property type="entry name" value="MLKL_NTD"/>
    <property type="match status" value="1"/>
</dbReference>
<dbReference type="Pfam" id="PF07714">
    <property type="entry name" value="PK_Tyr_Ser-Thr"/>
    <property type="match status" value="1"/>
</dbReference>
<feature type="compositionally biased region" description="Basic and acidic residues" evidence="7">
    <location>
        <begin position="799"/>
        <end position="820"/>
    </location>
</feature>
<evidence type="ECO:0000256" key="5">
    <source>
        <dbReference type="ARBA" id="ARBA00022840"/>
    </source>
</evidence>
<dbReference type="SMART" id="SM00220">
    <property type="entry name" value="S_TKc"/>
    <property type="match status" value="1"/>
</dbReference>
<evidence type="ECO:0000256" key="2">
    <source>
        <dbReference type="ARBA" id="ARBA00022679"/>
    </source>
</evidence>